<gene>
    <name evidence="1" type="ORF">M440DRAFT_1014581</name>
</gene>
<accession>A0A2T4CIQ6</accession>
<proteinExistence type="predicted"/>
<sequence length="61" mass="6822">MYQRCHVSLGLPSSVTLFCTTVGQLVSRSVMTSCPQSRPRSTPMKQELMHHCPSPIFNLSQ</sequence>
<evidence type="ECO:0000313" key="2">
    <source>
        <dbReference type="Proteomes" id="UP000240760"/>
    </source>
</evidence>
<dbReference type="EMBL" id="KZ679126">
    <property type="protein sequence ID" value="PTB81402.1"/>
    <property type="molecule type" value="Genomic_DNA"/>
</dbReference>
<reference evidence="1 2" key="1">
    <citation type="submission" date="2016-07" db="EMBL/GenBank/DDBJ databases">
        <title>Multiple horizontal gene transfer events from other fungi enriched the ability of initially mycotrophic Trichoderma (Ascomycota) to feed on dead plant biomass.</title>
        <authorList>
            <consortium name="DOE Joint Genome Institute"/>
            <person name="Aerts A."/>
            <person name="Atanasova L."/>
            <person name="Chenthamara K."/>
            <person name="Zhang J."/>
            <person name="Grujic M."/>
            <person name="Henrissat B."/>
            <person name="Kuo A."/>
            <person name="Salamov A."/>
            <person name="Lipzen A."/>
            <person name="Labutti K."/>
            <person name="Barry K."/>
            <person name="Miao Y."/>
            <person name="Rahimi M.J."/>
            <person name="Shen Q."/>
            <person name="Grigoriev I.V."/>
            <person name="Kubicek C.P."/>
            <person name="Druzhinina I.S."/>
        </authorList>
    </citation>
    <scope>NUCLEOTIDE SEQUENCE [LARGE SCALE GENOMIC DNA]</scope>
    <source>
        <strain evidence="1 2">ATCC 18648</strain>
    </source>
</reference>
<keyword evidence="2" id="KW-1185">Reference proteome</keyword>
<dbReference type="AlphaFoldDB" id="A0A2T4CIQ6"/>
<evidence type="ECO:0000313" key="1">
    <source>
        <dbReference type="EMBL" id="PTB81402.1"/>
    </source>
</evidence>
<organism evidence="1 2">
    <name type="scientific">Trichoderma longibrachiatum ATCC 18648</name>
    <dbReference type="NCBI Taxonomy" id="983965"/>
    <lineage>
        <taxon>Eukaryota</taxon>
        <taxon>Fungi</taxon>
        <taxon>Dikarya</taxon>
        <taxon>Ascomycota</taxon>
        <taxon>Pezizomycotina</taxon>
        <taxon>Sordariomycetes</taxon>
        <taxon>Hypocreomycetidae</taxon>
        <taxon>Hypocreales</taxon>
        <taxon>Hypocreaceae</taxon>
        <taxon>Trichoderma</taxon>
    </lineage>
</organism>
<protein>
    <submittedName>
        <fullName evidence="1">Uncharacterized protein</fullName>
    </submittedName>
</protein>
<dbReference type="Proteomes" id="UP000240760">
    <property type="component" value="Unassembled WGS sequence"/>
</dbReference>
<name>A0A2T4CIQ6_TRILO</name>